<keyword evidence="3" id="KW-1185">Reference proteome</keyword>
<comment type="caution">
    <text evidence="2">The sequence shown here is derived from an EMBL/GenBank/DDBJ whole genome shotgun (WGS) entry which is preliminary data.</text>
</comment>
<dbReference type="RefSeq" id="WP_148868289.1">
    <property type="nucleotide sequence ID" value="NZ_VNIA01000001.1"/>
</dbReference>
<dbReference type="OrthoDB" id="912496at2"/>
<dbReference type="EMBL" id="VNIA01000001">
    <property type="protein sequence ID" value="TYP99575.1"/>
    <property type="molecule type" value="Genomic_DNA"/>
</dbReference>
<name>A0A5S5DUR7_9FLAO</name>
<accession>A0A5S5DUR7</accession>
<proteinExistence type="predicted"/>
<evidence type="ECO:0000313" key="3">
    <source>
        <dbReference type="Proteomes" id="UP000323136"/>
    </source>
</evidence>
<protein>
    <submittedName>
        <fullName evidence="2">Uncharacterized protein</fullName>
    </submittedName>
</protein>
<gene>
    <name evidence="2" type="ORF">C7447_101175</name>
</gene>
<feature type="chain" id="PRO_5024399463" evidence="1">
    <location>
        <begin position="20"/>
        <end position="87"/>
    </location>
</feature>
<organism evidence="2 3">
    <name type="scientific">Tenacibaculum adriaticum</name>
    <dbReference type="NCBI Taxonomy" id="413713"/>
    <lineage>
        <taxon>Bacteria</taxon>
        <taxon>Pseudomonadati</taxon>
        <taxon>Bacteroidota</taxon>
        <taxon>Flavobacteriia</taxon>
        <taxon>Flavobacteriales</taxon>
        <taxon>Flavobacteriaceae</taxon>
        <taxon>Tenacibaculum</taxon>
    </lineage>
</organism>
<dbReference type="Proteomes" id="UP000323136">
    <property type="component" value="Unassembled WGS sequence"/>
</dbReference>
<keyword evidence="1" id="KW-0732">Signal</keyword>
<reference evidence="2 3" key="1">
    <citation type="submission" date="2019-07" db="EMBL/GenBank/DDBJ databases">
        <title>Genomic Encyclopedia of Type Strains, Phase IV (KMG-IV): sequencing the most valuable type-strain genomes for metagenomic binning, comparative biology and taxonomic classification.</title>
        <authorList>
            <person name="Goeker M."/>
        </authorList>
    </citation>
    <scope>NUCLEOTIDE SEQUENCE [LARGE SCALE GENOMIC DNA]</scope>
    <source>
        <strain evidence="2 3">DSM 18961</strain>
    </source>
</reference>
<evidence type="ECO:0000313" key="2">
    <source>
        <dbReference type="EMBL" id="TYP99575.1"/>
    </source>
</evidence>
<feature type="signal peptide" evidence="1">
    <location>
        <begin position="1"/>
        <end position="19"/>
    </location>
</feature>
<sequence>MLKKISVVLAFTLSSLTLAQEKIVEFENFLKTNGTFIKDVFPIINHKNHDISIFIADAKKVYGYKLNNNFKLIGNLSSEKKEESIKR</sequence>
<dbReference type="AlphaFoldDB" id="A0A5S5DUR7"/>
<evidence type="ECO:0000256" key="1">
    <source>
        <dbReference type="SAM" id="SignalP"/>
    </source>
</evidence>